<dbReference type="AlphaFoldDB" id="A0A645HPI5"/>
<evidence type="ECO:0000256" key="1">
    <source>
        <dbReference type="SAM" id="MobiDB-lite"/>
    </source>
</evidence>
<accession>A0A645HPI5</accession>
<proteinExistence type="predicted"/>
<dbReference type="EMBL" id="VSSQ01097744">
    <property type="protein sequence ID" value="MPN40975.1"/>
    <property type="molecule type" value="Genomic_DNA"/>
</dbReference>
<evidence type="ECO:0000313" key="3">
    <source>
        <dbReference type="EMBL" id="MPN40975.1"/>
    </source>
</evidence>
<dbReference type="Pfam" id="PF13566">
    <property type="entry name" value="DUF4130"/>
    <property type="match status" value="1"/>
</dbReference>
<dbReference type="InterPro" id="IPR025404">
    <property type="entry name" value="DUF4130"/>
</dbReference>
<protein>
    <recommendedName>
        <fullName evidence="2">DUF4130 domain-containing protein</fullName>
    </recommendedName>
</protein>
<feature type="region of interest" description="Disordered" evidence="1">
    <location>
        <begin position="81"/>
        <end position="110"/>
    </location>
</feature>
<feature type="compositionally biased region" description="Basic and acidic residues" evidence="1">
    <location>
        <begin position="81"/>
        <end position="90"/>
    </location>
</feature>
<comment type="caution">
    <text evidence="3">The sequence shown here is derived from an EMBL/GenBank/DDBJ whole genome shotgun (WGS) entry which is preliminary data.</text>
</comment>
<reference evidence="3" key="1">
    <citation type="submission" date="2019-08" db="EMBL/GenBank/DDBJ databases">
        <authorList>
            <person name="Kucharzyk K."/>
            <person name="Murdoch R.W."/>
            <person name="Higgins S."/>
            <person name="Loffler F."/>
        </authorList>
    </citation>
    <scope>NUCLEOTIDE SEQUENCE</scope>
</reference>
<feature type="domain" description="DUF4130" evidence="2">
    <location>
        <begin position="1"/>
        <end position="74"/>
    </location>
</feature>
<organism evidence="3">
    <name type="scientific">bioreactor metagenome</name>
    <dbReference type="NCBI Taxonomy" id="1076179"/>
    <lineage>
        <taxon>unclassified sequences</taxon>
        <taxon>metagenomes</taxon>
        <taxon>ecological metagenomes</taxon>
    </lineage>
</organism>
<sequence length="110" mass="13132">MIYDKTHRELLMCSPGKWKIVPVDVFEMSAPDKKEAAFRRLWKSFYDTIAIKERENPRGRMTHMPKRYWNTMTEFQDEKYFIPSEEEKHANRLTPASQGGKPEPERREGP</sequence>
<name>A0A645HPI5_9ZZZZ</name>
<gene>
    <name evidence="3" type="ORF">SDC9_188515</name>
</gene>
<evidence type="ECO:0000259" key="2">
    <source>
        <dbReference type="Pfam" id="PF13566"/>
    </source>
</evidence>